<accession>A0A849SP94</accession>
<name>A0A849SP94_UNCEI</name>
<organism evidence="1 2">
    <name type="scientific">Eiseniibacteriota bacterium</name>
    <dbReference type="NCBI Taxonomy" id="2212470"/>
    <lineage>
        <taxon>Bacteria</taxon>
        <taxon>Candidatus Eiseniibacteriota</taxon>
    </lineage>
</organism>
<comment type="caution">
    <text evidence="1">The sequence shown here is derived from an EMBL/GenBank/DDBJ whole genome shotgun (WGS) entry which is preliminary data.</text>
</comment>
<evidence type="ECO:0000313" key="1">
    <source>
        <dbReference type="EMBL" id="NOT33755.1"/>
    </source>
</evidence>
<evidence type="ECO:0000313" key="2">
    <source>
        <dbReference type="Proteomes" id="UP000580839"/>
    </source>
</evidence>
<protein>
    <submittedName>
        <fullName evidence="1">Uncharacterized protein</fullName>
    </submittedName>
</protein>
<dbReference type="EMBL" id="JABFRW010000070">
    <property type="protein sequence ID" value="NOT33755.1"/>
    <property type="molecule type" value="Genomic_DNA"/>
</dbReference>
<dbReference type="AlphaFoldDB" id="A0A849SP94"/>
<sequence>MIFPPSQVLTTAAIFDSSVIDANGAGFRVGFDLTRGEVHVYHCCGLAGKTTTARDAFDVIGVASGTPVNVVARMTVDGWIWTRGCGGTGCSGLLWTTLTAGALTNQMVLSRTIFSADSIHVTGVVELPVTIVAGTPLTIEFSMHGMRAAGGAHGAHGSGRYEFVGLTPGMHMTSCSGYVDQAVPTLRSTWGKLKVTYR</sequence>
<gene>
    <name evidence="1" type="ORF">HOP12_06240</name>
</gene>
<dbReference type="Proteomes" id="UP000580839">
    <property type="component" value="Unassembled WGS sequence"/>
</dbReference>
<reference evidence="1 2" key="1">
    <citation type="submission" date="2020-04" db="EMBL/GenBank/DDBJ databases">
        <title>Metagenomic profiling of ammonia- and methane-oxidizing microorganisms in a Dutch drinking water treatment plant.</title>
        <authorList>
            <person name="Poghosyan L."/>
            <person name="Leucker S."/>
        </authorList>
    </citation>
    <scope>NUCLEOTIDE SEQUENCE [LARGE SCALE GENOMIC DNA]</scope>
    <source>
        <strain evidence="1">S-RSF-IL-03</strain>
    </source>
</reference>
<proteinExistence type="predicted"/>